<dbReference type="AlphaFoldDB" id="A0A1G4KQ21"/>
<evidence type="ECO:0000256" key="2">
    <source>
        <dbReference type="ARBA" id="ARBA00022448"/>
    </source>
</evidence>
<dbReference type="PANTHER" id="PTHR12937">
    <property type="entry name" value="VACUOLAR PROTEIN SORTING 28, ISOFORM 2 VPS28"/>
    <property type="match status" value="1"/>
</dbReference>
<dbReference type="PROSITE" id="PS51313">
    <property type="entry name" value="VPS28_N"/>
    <property type="match status" value="1"/>
</dbReference>
<protein>
    <recommendedName>
        <fullName evidence="5">Vacuolar protein sorting-associated protein 28</fullName>
    </recommendedName>
    <alternativeName>
        <fullName evidence="5">ESCRT-I complex subunit VPS28</fullName>
    </alternativeName>
</protein>
<dbReference type="SMR" id="A0A1G4KQ21"/>
<reference evidence="9 10" key="2">
    <citation type="journal article" date="2016" name="FEMS Yeast Res.">
        <title>Curation of the genome annotation of Pichia pastoris (Komagataella phaffii) CBS7435 from gene level to protein function.</title>
        <authorList>
            <person name="Valli M."/>
            <person name="Tatto N.E."/>
            <person name="Peymann A."/>
            <person name="Gruber C."/>
            <person name="Landes N."/>
            <person name="Ekker H."/>
            <person name="Thallinger G.G."/>
            <person name="Mattanovich D."/>
            <person name="Gasser B."/>
            <person name="Graf A.B."/>
        </authorList>
    </citation>
    <scope>GENOME REANNOTATION</scope>
    <source>
        <strain evidence="9 10">ATCC 76273 / CBS 7435 / CECT 11047 / NRRL Y-11430 / Wegner 21-1</strain>
    </source>
</reference>
<gene>
    <name evidence="9" type="primary">VPS28</name>
    <name evidence="9" type="ordered locus">PP7435_Chr2-1124</name>
</gene>
<comment type="subcellular location">
    <subcellularLocation>
        <location evidence="1">Late endosome membrane</location>
        <topology evidence="1">Peripheral membrane protein</topology>
    </subcellularLocation>
</comment>
<feature type="domain" description="VPS28 C-terminal" evidence="7">
    <location>
        <begin position="159"/>
        <end position="254"/>
    </location>
</feature>
<evidence type="ECO:0000259" key="7">
    <source>
        <dbReference type="PROSITE" id="PS51310"/>
    </source>
</evidence>
<comment type="function">
    <text evidence="5">Component of the ESCRT-I complex (endosomal sorting complex required for transport I), a regulator of vesicular trafficking process.</text>
</comment>
<evidence type="ECO:0000313" key="9">
    <source>
        <dbReference type="EMBL" id="SCV12107.1"/>
    </source>
</evidence>
<dbReference type="Proteomes" id="UP000006853">
    <property type="component" value="Chromosome 2"/>
</dbReference>
<dbReference type="PANTHER" id="PTHR12937:SF0">
    <property type="entry name" value="VACUOLAR PROTEIN SORTING-ASSOCIATED PROTEIN 28 HOMOLOG"/>
    <property type="match status" value="1"/>
</dbReference>
<evidence type="ECO:0000313" key="10">
    <source>
        <dbReference type="Proteomes" id="UP000006853"/>
    </source>
</evidence>
<name>A0A1G4KQ21_KOMPC</name>
<dbReference type="Gene3D" id="1.20.120.1130">
    <property type="match status" value="1"/>
</dbReference>
<dbReference type="InterPro" id="IPR037206">
    <property type="entry name" value="VPS28_C_sf"/>
</dbReference>
<dbReference type="GO" id="GO:0000813">
    <property type="term" value="C:ESCRT I complex"/>
    <property type="evidence" value="ECO:0007669"/>
    <property type="project" value="UniProtKB-UniRule"/>
</dbReference>
<keyword evidence="4 5" id="KW-0653">Protein transport</keyword>
<sequence>MNNQSPYAPTNIHSERSVSLGLVRNSSISLDVPFKLYENSKEQHLYEALSELYSIIVTLNSLERAFIKDTLYDNYEARVNRLISQYNAILKQEEVLSLFGSLEQFTTTYQLDAPYAKNRLEVGLPLQEPQLTYNGTGNVSITGTADLGAGAGAGTGSNYSSRAVAEATGNFITCMDAIKLHYRTKEQLHPLFSDLIMSINKVLNNGEFEGKAKIVEWLIKLNGLGIDESISEQESKTLLFDLDNSYKGFYSKLDS</sequence>
<feature type="domain" description="VPS28 N-terminal" evidence="8">
    <location>
        <begin position="23"/>
        <end position="130"/>
    </location>
</feature>
<dbReference type="SUPFAM" id="SSF140111">
    <property type="entry name" value="Endosomal sorting complex assembly domain"/>
    <property type="match status" value="1"/>
</dbReference>
<dbReference type="GO" id="GO:0043328">
    <property type="term" value="P:protein transport to vacuole involved in ubiquitin-dependent protein catabolic process via the multivesicular body sorting pathway"/>
    <property type="evidence" value="ECO:0007669"/>
    <property type="project" value="TreeGrafter"/>
</dbReference>
<keyword evidence="2 5" id="KW-0813">Transport</keyword>
<dbReference type="GO" id="GO:0044877">
    <property type="term" value="F:protein-containing complex binding"/>
    <property type="evidence" value="ECO:0007669"/>
    <property type="project" value="TreeGrafter"/>
</dbReference>
<evidence type="ECO:0000256" key="4">
    <source>
        <dbReference type="ARBA" id="ARBA00022927"/>
    </source>
</evidence>
<dbReference type="PIRSF" id="PIRSF017535">
    <property type="entry name" value="VPS28"/>
    <property type="match status" value="1"/>
</dbReference>
<dbReference type="InterPro" id="IPR038358">
    <property type="entry name" value="VPS28_N_sf"/>
</dbReference>
<keyword evidence="10" id="KW-1185">Reference proteome</keyword>
<dbReference type="GO" id="GO:0031902">
    <property type="term" value="C:late endosome membrane"/>
    <property type="evidence" value="ECO:0007669"/>
    <property type="project" value="UniProtKB-SubCell"/>
</dbReference>
<proteinExistence type="inferred from homology"/>
<evidence type="ECO:0000256" key="3">
    <source>
        <dbReference type="ARBA" id="ARBA00022753"/>
    </source>
</evidence>
<dbReference type="InterPro" id="IPR017899">
    <property type="entry name" value="VPS28_C"/>
</dbReference>
<dbReference type="EMBL" id="FR839629">
    <property type="protein sequence ID" value="SCV12107.1"/>
    <property type="molecule type" value="Genomic_DNA"/>
</dbReference>
<dbReference type="InterPro" id="IPR037202">
    <property type="entry name" value="ESCRT_assembly_dom"/>
</dbReference>
<keyword evidence="3 5" id="KW-0967">Endosome</keyword>
<reference evidence="9 10" key="1">
    <citation type="journal article" date="2011" name="J. Biotechnol.">
        <title>High-quality genome sequence of Pichia pastoris CBS7435.</title>
        <authorList>
            <person name="Kuberl A."/>
            <person name="Schneider J."/>
            <person name="Thallinger G.G."/>
            <person name="Anderl I."/>
            <person name="Wibberg D."/>
            <person name="Hajek T."/>
            <person name="Jaenicke S."/>
            <person name="Brinkrolf K."/>
            <person name="Goesmann A."/>
            <person name="Szczepanowski R."/>
            <person name="Puhler A."/>
            <person name="Schwab H."/>
            <person name="Glieder A."/>
            <person name="Pichler H."/>
        </authorList>
    </citation>
    <scope>NUCLEOTIDE SEQUENCE [LARGE SCALE GENOMIC DNA]</scope>
    <source>
        <strain evidence="10">ATCC 76273 / CBS 7435 / CECT 11047 / NRRL Y-11430 / Wegner 21-1</strain>
    </source>
</reference>
<organism evidence="9 10">
    <name type="scientific">Komagataella phaffii (strain ATCC 76273 / CBS 7435 / CECT 11047 / NRRL Y-11430 / Wegner 21-1)</name>
    <name type="common">Yeast</name>
    <name type="synonym">Pichia pastoris</name>
    <dbReference type="NCBI Taxonomy" id="981350"/>
    <lineage>
        <taxon>Eukaryota</taxon>
        <taxon>Fungi</taxon>
        <taxon>Dikarya</taxon>
        <taxon>Ascomycota</taxon>
        <taxon>Saccharomycotina</taxon>
        <taxon>Pichiomycetes</taxon>
        <taxon>Pichiales</taxon>
        <taxon>Pichiaceae</taxon>
        <taxon>Komagataella</taxon>
    </lineage>
</organism>
<comment type="similarity">
    <text evidence="5 6">Belongs to the VPS28 family.</text>
</comment>
<dbReference type="PROSITE" id="PS51310">
    <property type="entry name" value="VPS28_C"/>
    <property type="match status" value="1"/>
</dbReference>
<dbReference type="InterPro" id="IPR007143">
    <property type="entry name" value="Vps28"/>
</dbReference>
<evidence type="ECO:0000256" key="5">
    <source>
        <dbReference type="PIRNR" id="PIRNR017535"/>
    </source>
</evidence>
<accession>A0A1G4KQ21</accession>
<evidence type="ECO:0000256" key="6">
    <source>
        <dbReference type="PROSITE-ProRule" id="PRU00642"/>
    </source>
</evidence>
<evidence type="ECO:0000256" key="1">
    <source>
        <dbReference type="ARBA" id="ARBA00004633"/>
    </source>
</evidence>
<dbReference type="Pfam" id="PF03997">
    <property type="entry name" value="VPS28"/>
    <property type="match status" value="1"/>
</dbReference>
<dbReference type="FunFam" id="1.20.120.1130:FF:000001">
    <property type="entry name" value="Vacuolar protein sorting-associated protein 28 homolog"/>
    <property type="match status" value="1"/>
</dbReference>
<dbReference type="Gene3D" id="1.20.1440.200">
    <property type="match status" value="1"/>
</dbReference>
<dbReference type="InterPro" id="IPR017898">
    <property type="entry name" value="VPS28_N"/>
</dbReference>
<evidence type="ECO:0000259" key="8">
    <source>
        <dbReference type="PROSITE" id="PS51313"/>
    </source>
</evidence>
<dbReference type="SUPFAM" id="SSF140427">
    <property type="entry name" value="VPS28 C-terminal domain-like"/>
    <property type="match status" value="1"/>
</dbReference>